<gene>
    <name evidence="2" type="ordered locus">NFA_560</name>
</gene>
<organism evidence="2 3">
    <name type="scientific">Nocardia farcinica (strain IFM 10152)</name>
    <dbReference type="NCBI Taxonomy" id="247156"/>
    <lineage>
        <taxon>Bacteria</taxon>
        <taxon>Bacillati</taxon>
        <taxon>Actinomycetota</taxon>
        <taxon>Actinomycetes</taxon>
        <taxon>Mycobacteriales</taxon>
        <taxon>Nocardiaceae</taxon>
        <taxon>Nocardia</taxon>
    </lineage>
</organism>
<dbReference type="AlphaFoldDB" id="Q5Z3U3"/>
<dbReference type="GeneID" id="61130901"/>
<dbReference type="KEGG" id="nfa:NFA_560"/>
<accession>Q5Z3U3</accession>
<dbReference type="Proteomes" id="UP000006820">
    <property type="component" value="Chromosome"/>
</dbReference>
<evidence type="ECO:0000313" key="3">
    <source>
        <dbReference type="Proteomes" id="UP000006820"/>
    </source>
</evidence>
<keyword evidence="3" id="KW-1185">Reference proteome</keyword>
<dbReference type="OrthoDB" id="4551208at2"/>
<evidence type="ECO:0000256" key="1">
    <source>
        <dbReference type="SAM" id="MobiDB-lite"/>
    </source>
</evidence>
<evidence type="ECO:0000313" key="2">
    <source>
        <dbReference type="EMBL" id="BAD54898.1"/>
    </source>
</evidence>
<protein>
    <submittedName>
        <fullName evidence="2">Putative phage tail</fullName>
    </submittedName>
</protein>
<proteinExistence type="predicted"/>
<dbReference type="RefSeq" id="WP_011206585.1">
    <property type="nucleotide sequence ID" value="NC_006361.1"/>
</dbReference>
<dbReference type="HOGENOM" id="CLU_789488_0_0_11"/>
<dbReference type="eggNOG" id="ENOG5033AJ6">
    <property type="taxonomic scope" value="Bacteria"/>
</dbReference>
<reference evidence="2 3" key="1">
    <citation type="journal article" date="2004" name="Proc. Natl. Acad. Sci. U.S.A.">
        <title>The complete genomic sequence of Nocardia farcinica IFM 10152.</title>
        <authorList>
            <person name="Ishikawa J."/>
            <person name="Yamashita A."/>
            <person name="Mikami Y."/>
            <person name="Hoshino Y."/>
            <person name="Kurita H."/>
            <person name="Hotta K."/>
            <person name="Shiba T."/>
            <person name="Hattori M."/>
        </authorList>
    </citation>
    <scope>NUCLEOTIDE SEQUENCE [LARGE SCALE GENOMIC DNA]</scope>
    <source>
        <strain evidence="2 3">IFM 10152</strain>
    </source>
</reference>
<dbReference type="STRING" id="247156.NFA_560"/>
<dbReference type="EMBL" id="AP006618">
    <property type="protein sequence ID" value="BAD54898.1"/>
    <property type="molecule type" value="Genomic_DNA"/>
</dbReference>
<feature type="region of interest" description="Disordered" evidence="1">
    <location>
        <begin position="150"/>
        <end position="174"/>
    </location>
</feature>
<name>Q5Z3U3_NOCFA</name>
<sequence>MSEIVYEADVTVTMRAVDDGGVGLPYTVNPLDLVEGEALVEVREGAPGGPGPIGAASWPWQWMGDIADRPALDALGLGQAEKYRAWRVVAENAIYYWTGESFIRFRNAFGAPGPAGPVNVLTASAVAGPPGSTAAAQLTGTAPTQHLELTLPRGPQGPIGPPGQPGAISESADVGDMSGAVQDSVLAWRTTPGQWQPVPPPRLLGPWAVGGSQISGGSQIAQSPKVLATMTIPAQPIAWRPLVLSGQVNMLIHVQSLNQSRTDIEVRLGSIDGDLLAYGHGVPAVNKVAVLLRPCWFSAIGPNSTQGVIAANTTASLYIVARRVSGSRPYTIVSGGSQMFIVGQPIGGVPA</sequence>